<dbReference type="RefSeq" id="WP_201073917.1">
    <property type="nucleotide sequence ID" value="NZ_CP067420.1"/>
</dbReference>
<keyword evidence="12" id="KW-1185">Reference proteome</keyword>
<dbReference type="Gene3D" id="3.30.565.10">
    <property type="entry name" value="Histidine kinase-like ATPase, C-terminal domain"/>
    <property type="match status" value="1"/>
</dbReference>
<keyword evidence="5" id="KW-0418">Kinase</keyword>
<feature type="domain" description="Response regulatory" evidence="9">
    <location>
        <begin position="381"/>
        <end position="505"/>
    </location>
</feature>
<gene>
    <name evidence="11" type="ORF">IGS68_22065</name>
</gene>
<comment type="catalytic activity">
    <reaction evidence="1">
        <text>ATP + protein L-histidine = ADP + protein N-phospho-L-histidine.</text>
        <dbReference type="EC" id="2.7.13.3"/>
    </reaction>
</comment>
<evidence type="ECO:0000256" key="3">
    <source>
        <dbReference type="ARBA" id="ARBA00022553"/>
    </source>
</evidence>
<keyword evidence="3 7" id="KW-0597">Phosphoprotein</keyword>
<dbReference type="Pfam" id="PF02518">
    <property type="entry name" value="HATPase_c"/>
    <property type="match status" value="1"/>
</dbReference>
<keyword evidence="4" id="KW-0808">Transferase</keyword>
<dbReference type="Pfam" id="PF00512">
    <property type="entry name" value="HisKA"/>
    <property type="match status" value="1"/>
</dbReference>
<dbReference type="SMART" id="SM00387">
    <property type="entry name" value="HATPase_c"/>
    <property type="match status" value="1"/>
</dbReference>
<dbReference type="SMART" id="SM00388">
    <property type="entry name" value="HisKA"/>
    <property type="match status" value="1"/>
</dbReference>
<dbReference type="EMBL" id="CP067420">
    <property type="protein sequence ID" value="QQP88678.1"/>
    <property type="molecule type" value="Genomic_DNA"/>
</dbReference>
<evidence type="ECO:0000313" key="11">
    <source>
        <dbReference type="EMBL" id="QQP88678.1"/>
    </source>
</evidence>
<dbReference type="Gene3D" id="3.30.450.20">
    <property type="entry name" value="PAS domain"/>
    <property type="match status" value="1"/>
</dbReference>
<evidence type="ECO:0000256" key="2">
    <source>
        <dbReference type="ARBA" id="ARBA00012438"/>
    </source>
</evidence>
<dbReference type="Pfam" id="PF08447">
    <property type="entry name" value="PAS_3"/>
    <property type="match status" value="1"/>
</dbReference>
<dbReference type="InterPro" id="IPR000014">
    <property type="entry name" value="PAS"/>
</dbReference>
<dbReference type="SUPFAM" id="SSF47384">
    <property type="entry name" value="Homodimeric domain of signal transducing histidine kinase"/>
    <property type="match status" value="1"/>
</dbReference>
<dbReference type="InterPro" id="IPR003661">
    <property type="entry name" value="HisK_dim/P_dom"/>
</dbReference>
<dbReference type="PRINTS" id="PR00344">
    <property type="entry name" value="BCTRLSENSOR"/>
</dbReference>
<proteinExistence type="predicted"/>
<dbReference type="PROSITE" id="PS50112">
    <property type="entry name" value="PAS"/>
    <property type="match status" value="1"/>
</dbReference>
<sequence length="509" mass="54364">MNVDKPDLPRNAAVGQQSTHLWIARPDGSLDYVNGAWRRFAGRSAPDMLGDGWQRLVHPDDLPGFLADWRESCRSGTPLTAEVRLLAADGSAPVFVVQAQPLTGGDGEILNWHGINTVVPADSAALFHGSEKPSEIMARVRTRMVASADHDLRRPLSALSFLSNSLAKRLHDPISQDLLAAMGRAIQSMQTVVDGQLYFDQVDSGQVQLNLTDHPVNASLVTLANGFSPMAERKGLGFTLHPSSATVRTDPALLDTMLKNLVCNALRYTAEGRVVVGCRRRGDWLRIQVLDTGRGIAAEELGLIWQDFFRSSQSVRSYPGGFGLGLPVVKRLAERLGHTVEVSTTPGRGSCFTISLPLSHRAASPTPGGGTAAARPLDGLRLLVLTEEAAAANAIRLLVEEWGGTVETARTAAEAESLLAGASLPPDAIVADFRLGGQSGGAGGIFTMHTLIGGRGHPPKAPLRGFILSGDDGAVREREIELAGYGKIAKPIDPEALFRALSPLPRRRP</sequence>
<dbReference type="CDD" id="cd00130">
    <property type="entry name" value="PAS"/>
    <property type="match status" value="1"/>
</dbReference>
<dbReference type="Gene3D" id="3.40.50.2300">
    <property type="match status" value="1"/>
</dbReference>
<evidence type="ECO:0000256" key="5">
    <source>
        <dbReference type="ARBA" id="ARBA00022777"/>
    </source>
</evidence>
<feature type="domain" description="Histidine kinase" evidence="8">
    <location>
        <begin position="147"/>
        <end position="360"/>
    </location>
</feature>
<evidence type="ECO:0000256" key="6">
    <source>
        <dbReference type="ARBA" id="ARBA00023012"/>
    </source>
</evidence>
<dbReference type="InterPro" id="IPR013655">
    <property type="entry name" value="PAS_fold_3"/>
</dbReference>
<dbReference type="Proteomes" id="UP000595197">
    <property type="component" value="Chromosome"/>
</dbReference>
<dbReference type="PROSITE" id="PS50109">
    <property type="entry name" value="HIS_KIN"/>
    <property type="match status" value="1"/>
</dbReference>
<organism evidence="11 12">
    <name type="scientific">Skermanella cutis</name>
    <dbReference type="NCBI Taxonomy" id="2775420"/>
    <lineage>
        <taxon>Bacteria</taxon>
        <taxon>Pseudomonadati</taxon>
        <taxon>Pseudomonadota</taxon>
        <taxon>Alphaproteobacteria</taxon>
        <taxon>Rhodospirillales</taxon>
        <taxon>Azospirillaceae</taxon>
        <taxon>Skermanella</taxon>
    </lineage>
</organism>
<dbReference type="SUPFAM" id="SSF55785">
    <property type="entry name" value="PYP-like sensor domain (PAS domain)"/>
    <property type="match status" value="1"/>
</dbReference>
<evidence type="ECO:0000256" key="1">
    <source>
        <dbReference type="ARBA" id="ARBA00000085"/>
    </source>
</evidence>
<evidence type="ECO:0000313" key="12">
    <source>
        <dbReference type="Proteomes" id="UP000595197"/>
    </source>
</evidence>
<evidence type="ECO:0000259" key="9">
    <source>
        <dbReference type="PROSITE" id="PS50110"/>
    </source>
</evidence>
<dbReference type="InterPro" id="IPR035965">
    <property type="entry name" value="PAS-like_dom_sf"/>
</dbReference>
<dbReference type="InterPro" id="IPR004358">
    <property type="entry name" value="Sig_transdc_His_kin-like_C"/>
</dbReference>
<dbReference type="InterPro" id="IPR011006">
    <property type="entry name" value="CheY-like_superfamily"/>
</dbReference>
<keyword evidence="6" id="KW-0902">Two-component regulatory system</keyword>
<feature type="modified residue" description="4-aspartylphosphate" evidence="7">
    <location>
        <position position="432"/>
    </location>
</feature>
<dbReference type="InterPro" id="IPR036890">
    <property type="entry name" value="HATPase_C_sf"/>
</dbReference>
<dbReference type="PANTHER" id="PTHR43711">
    <property type="entry name" value="TWO-COMPONENT HISTIDINE KINASE"/>
    <property type="match status" value="1"/>
</dbReference>
<dbReference type="EC" id="2.7.13.3" evidence="2"/>
<dbReference type="SUPFAM" id="SSF55874">
    <property type="entry name" value="ATPase domain of HSP90 chaperone/DNA topoisomerase II/histidine kinase"/>
    <property type="match status" value="1"/>
</dbReference>
<reference evidence="11" key="1">
    <citation type="submission" date="2021-02" db="EMBL/GenBank/DDBJ databases">
        <title>Skermanella TT6 skin isolate.</title>
        <authorList>
            <person name="Lee K."/>
            <person name="Ganzorig M."/>
        </authorList>
    </citation>
    <scope>NUCLEOTIDE SEQUENCE</scope>
    <source>
        <strain evidence="11">TT6</strain>
    </source>
</reference>
<feature type="domain" description="PAS" evidence="10">
    <location>
        <begin position="21"/>
        <end position="61"/>
    </location>
</feature>
<dbReference type="PROSITE" id="PS50110">
    <property type="entry name" value="RESPONSE_REGULATORY"/>
    <property type="match status" value="1"/>
</dbReference>
<evidence type="ECO:0000256" key="7">
    <source>
        <dbReference type="PROSITE-ProRule" id="PRU00169"/>
    </source>
</evidence>
<evidence type="ECO:0000256" key="4">
    <source>
        <dbReference type="ARBA" id="ARBA00022679"/>
    </source>
</evidence>
<name>A0ABX7B2W6_9PROT</name>
<protein>
    <recommendedName>
        <fullName evidence="2">histidine kinase</fullName>
        <ecNumber evidence="2">2.7.13.3</ecNumber>
    </recommendedName>
</protein>
<dbReference type="SUPFAM" id="SSF52172">
    <property type="entry name" value="CheY-like"/>
    <property type="match status" value="1"/>
</dbReference>
<dbReference type="PANTHER" id="PTHR43711:SF1">
    <property type="entry name" value="HISTIDINE KINASE 1"/>
    <property type="match status" value="1"/>
</dbReference>
<dbReference type="InterPro" id="IPR003594">
    <property type="entry name" value="HATPase_dom"/>
</dbReference>
<dbReference type="InterPro" id="IPR036097">
    <property type="entry name" value="HisK_dim/P_sf"/>
</dbReference>
<accession>A0ABX7B2W6</accession>
<evidence type="ECO:0000259" key="8">
    <source>
        <dbReference type="PROSITE" id="PS50109"/>
    </source>
</evidence>
<dbReference type="InterPro" id="IPR050736">
    <property type="entry name" value="Sensor_HK_Regulatory"/>
</dbReference>
<dbReference type="InterPro" id="IPR001789">
    <property type="entry name" value="Sig_transdc_resp-reg_receiver"/>
</dbReference>
<evidence type="ECO:0000259" key="10">
    <source>
        <dbReference type="PROSITE" id="PS50112"/>
    </source>
</evidence>
<dbReference type="CDD" id="cd00082">
    <property type="entry name" value="HisKA"/>
    <property type="match status" value="1"/>
</dbReference>
<dbReference type="Gene3D" id="1.10.287.130">
    <property type="match status" value="1"/>
</dbReference>
<dbReference type="InterPro" id="IPR005467">
    <property type="entry name" value="His_kinase_dom"/>
</dbReference>